<feature type="compositionally biased region" description="Polar residues" evidence="1">
    <location>
        <begin position="69"/>
        <end position="78"/>
    </location>
</feature>
<evidence type="ECO:0000313" key="2">
    <source>
        <dbReference type="EMBL" id="SCZ96385.1"/>
    </source>
</evidence>
<dbReference type="Proteomes" id="UP000249723">
    <property type="component" value="Unassembled WGS sequence"/>
</dbReference>
<feature type="region of interest" description="Disordered" evidence="1">
    <location>
        <begin position="1"/>
        <end position="87"/>
    </location>
</feature>
<feature type="region of interest" description="Disordered" evidence="1">
    <location>
        <begin position="193"/>
        <end position="221"/>
    </location>
</feature>
<protein>
    <submittedName>
        <fullName evidence="2">BZ3500_MvSof-1268-A1-R1_Chr8-2g10160 protein</fullName>
    </submittedName>
</protein>
<dbReference type="AlphaFoldDB" id="A0A2X0MVY2"/>
<evidence type="ECO:0000313" key="3">
    <source>
        <dbReference type="Proteomes" id="UP000249723"/>
    </source>
</evidence>
<gene>
    <name evidence="2" type="ORF">BZ3500_MVSOF-1268-A1-R1_CHR8-2G10160</name>
</gene>
<dbReference type="OrthoDB" id="2525403at2759"/>
<organism evidence="2 3">
    <name type="scientific">Microbotryum saponariae</name>
    <dbReference type="NCBI Taxonomy" id="289078"/>
    <lineage>
        <taxon>Eukaryota</taxon>
        <taxon>Fungi</taxon>
        <taxon>Dikarya</taxon>
        <taxon>Basidiomycota</taxon>
        <taxon>Pucciniomycotina</taxon>
        <taxon>Microbotryomycetes</taxon>
        <taxon>Microbotryales</taxon>
        <taxon>Microbotryaceae</taxon>
        <taxon>Microbotryum</taxon>
    </lineage>
</organism>
<sequence length="620" mass="66109">MPPPKLRGGFFLPSYHPRIQDVLHKSPPLPAGRPNKPNSVDGSTPKEAVNAVPKASPTLASSASSTASHGTFDQNTPWNPSPAPKRLDKNWFTAHRARGPSPPERHAQANPTRDRLQLLVRIGLDERTGCRHSSEKTPHPSAKLDDTKTSWIFTRNALQTPKHDAHRIAGGIFGASFGWPVRALADRSFPPGPKLAKQQRQLPCNARKDSPQGTGYVYLAPPRDLRSPARVSAASRVWLEPSALSPAPPPQAFPLPGTTSSSFFSIAYQVLSQLASSSPLATLKTGPSARVAPRPPIIPALPQLPPTTNQRMGGLSQPVCGKLLSQAALVSSSQVEAVLAAYCYAKWINCGGNPSTASRKLHLLTLYLRAVDSSHLLQKHYEAFTIIAFTLKHHPSSLLDYSLTRTCASSRSDLSSSELNQMNSSSSPSQEAWSLALKRPKSIFRRMYSVPLGGGGGGGGYLLTVTGNGSRSRSGSGGGSSDGQISGGASEAQGESVMNGVQRSGFGRSISEGSMSGLIALGETAQDGEQGMGREVGFAGADEGSNEDSLEQMRESLRLRAGRGTSQGLGRGLLSAPPMYDASVLADYIERNRHMMPTHRAPGWEEEELPGWTPRLAAAQ</sequence>
<reference evidence="3" key="1">
    <citation type="submission" date="2016-10" db="EMBL/GenBank/DDBJ databases">
        <authorList>
            <person name="Jeantristanb JTB J.-T."/>
            <person name="Ricardo R."/>
        </authorList>
    </citation>
    <scope>NUCLEOTIDE SEQUENCE [LARGE SCALE GENOMIC DNA]</scope>
</reference>
<dbReference type="EMBL" id="FMWP01000088">
    <property type="protein sequence ID" value="SCZ96385.1"/>
    <property type="molecule type" value="Genomic_DNA"/>
</dbReference>
<feature type="region of interest" description="Disordered" evidence="1">
    <location>
        <begin position="464"/>
        <end position="497"/>
    </location>
</feature>
<accession>A0A2X0MVY2</accession>
<feature type="region of interest" description="Disordered" evidence="1">
    <location>
        <begin position="600"/>
        <end position="620"/>
    </location>
</feature>
<keyword evidence="3" id="KW-1185">Reference proteome</keyword>
<name>A0A2X0MVY2_9BASI</name>
<evidence type="ECO:0000256" key="1">
    <source>
        <dbReference type="SAM" id="MobiDB-lite"/>
    </source>
</evidence>
<feature type="compositionally biased region" description="Low complexity" evidence="1">
    <location>
        <begin position="55"/>
        <end position="68"/>
    </location>
</feature>
<proteinExistence type="predicted"/>